<sequence>MSKLVFRPTRITPLIFFDPDRGLLELRGKSSPENAIGFYSKLINGIEAFAEHGDRGLVANFKLEYFNTSSSKCIFDILKKLMLIEKNGKKLSINWYYEEYDEDMQEAGEDYADLLGTTFNYIETVY</sequence>
<dbReference type="InterPro" id="IPR018530">
    <property type="entry name" value="SiaC"/>
</dbReference>
<keyword evidence="3" id="KW-1185">Reference proteome</keyword>
<evidence type="ECO:0000313" key="3">
    <source>
        <dbReference type="Proteomes" id="UP001065174"/>
    </source>
</evidence>
<protein>
    <submittedName>
        <fullName evidence="2">DUF1987 domain-containing protein</fullName>
    </submittedName>
</protein>
<reference evidence="2" key="1">
    <citation type="submission" date="2022-09" db="EMBL/GenBank/DDBJ databases">
        <title>Comparative genomics and taxonomic characterization of three novel marine species of genus Reichenbachiella exhibiting antioxidant and polysaccharide degradation activities.</title>
        <authorList>
            <person name="Muhammad N."/>
            <person name="Lee Y.-J."/>
            <person name="Ko J."/>
            <person name="Kim S.-G."/>
        </authorList>
    </citation>
    <scope>NUCLEOTIDE SEQUENCE</scope>
    <source>
        <strain evidence="2">BKB1-1</strain>
    </source>
</reference>
<accession>A0ABY6CVM1</accession>
<gene>
    <name evidence="2" type="ORF">N6H18_18310</name>
</gene>
<name>A0ABY6CVM1_9BACT</name>
<dbReference type="Proteomes" id="UP001065174">
    <property type="component" value="Chromosome"/>
</dbReference>
<dbReference type="RefSeq" id="WP_262309731.1">
    <property type="nucleotide sequence ID" value="NZ_CP106679.1"/>
</dbReference>
<feature type="domain" description="SiaC family regulatory phosphoprotein" evidence="1">
    <location>
        <begin position="8"/>
        <end position="123"/>
    </location>
</feature>
<proteinExistence type="predicted"/>
<organism evidence="2 3">
    <name type="scientific">Reichenbachiella agarivorans</name>
    <dbReference type="NCBI Taxonomy" id="2979464"/>
    <lineage>
        <taxon>Bacteria</taxon>
        <taxon>Pseudomonadati</taxon>
        <taxon>Bacteroidota</taxon>
        <taxon>Cytophagia</taxon>
        <taxon>Cytophagales</taxon>
        <taxon>Reichenbachiellaceae</taxon>
        <taxon>Reichenbachiella</taxon>
    </lineage>
</organism>
<evidence type="ECO:0000259" key="1">
    <source>
        <dbReference type="Pfam" id="PF09345"/>
    </source>
</evidence>
<dbReference type="EMBL" id="CP106679">
    <property type="protein sequence ID" value="UXP32295.1"/>
    <property type="molecule type" value="Genomic_DNA"/>
</dbReference>
<evidence type="ECO:0000313" key="2">
    <source>
        <dbReference type="EMBL" id="UXP32295.1"/>
    </source>
</evidence>
<dbReference type="Pfam" id="PF09345">
    <property type="entry name" value="SiaC"/>
    <property type="match status" value="1"/>
</dbReference>